<accession>A0A2T3AAB5</accession>
<dbReference type="Proteomes" id="UP000241462">
    <property type="component" value="Unassembled WGS sequence"/>
</dbReference>
<keyword evidence="4" id="KW-1185">Reference proteome</keyword>
<feature type="region of interest" description="Disordered" evidence="1">
    <location>
        <begin position="9"/>
        <end position="30"/>
    </location>
</feature>
<evidence type="ECO:0000259" key="2">
    <source>
        <dbReference type="Pfam" id="PF23549"/>
    </source>
</evidence>
<gene>
    <name evidence="3" type="ORF">BD289DRAFT_452660</name>
</gene>
<evidence type="ECO:0000256" key="1">
    <source>
        <dbReference type="SAM" id="MobiDB-lite"/>
    </source>
</evidence>
<dbReference type="InterPro" id="IPR056444">
    <property type="entry name" value="Zn_ribbon_GRF_2"/>
</dbReference>
<protein>
    <recommendedName>
        <fullName evidence="2">GRF-like zinc ribbon domain-containing protein</fullName>
    </recommendedName>
</protein>
<dbReference type="EMBL" id="KZ678426">
    <property type="protein sequence ID" value="PSR88626.1"/>
    <property type="molecule type" value="Genomic_DNA"/>
</dbReference>
<feature type="compositionally biased region" description="Pro residues" evidence="1">
    <location>
        <begin position="17"/>
        <end position="29"/>
    </location>
</feature>
<name>A0A2T3AAB5_9PEZI</name>
<dbReference type="Pfam" id="PF23549">
    <property type="entry name" value="Zn_ribbon_GRF_2"/>
    <property type="match status" value="1"/>
</dbReference>
<dbReference type="InParanoid" id="A0A2T3AAB5"/>
<dbReference type="AlphaFoldDB" id="A0A2T3AAB5"/>
<dbReference type="OrthoDB" id="4469945at2759"/>
<sequence>MTIRIVVKLETPDSPASDPPQAPPKPLPPTCRTCNTRGSLQYVKPDNPNGNAGRPYSICPKCPPYQRWLRWEDARGIHITNPPCHCGKPSRQDRIGRSSTRPGKPAGKAGWGFWTCAEGVCRYYSEVLDGDVQGTAAEGERFIPWLLLGMSGYSGSGDGVWIRKEMPLF</sequence>
<reference evidence="3 4" key="1">
    <citation type="journal article" date="2018" name="Mycol. Prog.">
        <title>Coniella lustricola, a new species from submerged detritus.</title>
        <authorList>
            <person name="Raudabaugh D.B."/>
            <person name="Iturriaga T."/>
            <person name="Carver A."/>
            <person name="Mondo S."/>
            <person name="Pangilinan J."/>
            <person name="Lipzen A."/>
            <person name="He G."/>
            <person name="Amirebrahimi M."/>
            <person name="Grigoriev I.V."/>
            <person name="Miller A.N."/>
        </authorList>
    </citation>
    <scope>NUCLEOTIDE SEQUENCE [LARGE SCALE GENOMIC DNA]</scope>
    <source>
        <strain evidence="3 4">B22-T-1</strain>
    </source>
</reference>
<organism evidence="3 4">
    <name type="scientific">Coniella lustricola</name>
    <dbReference type="NCBI Taxonomy" id="2025994"/>
    <lineage>
        <taxon>Eukaryota</taxon>
        <taxon>Fungi</taxon>
        <taxon>Dikarya</taxon>
        <taxon>Ascomycota</taxon>
        <taxon>Pezizomycotina</taxon>
        <taxon>Sordariomycetes</taxon>
        <taxon>Sordariomycetidae</taxon>
        <taxon>Diaporthales</taxon>
        <taxon>Schizoparmaceae</taxon>
        <taxon>Coniella</taxon>
    </lineage>
</organism>
<feature type="domain" description="GRF-like zinc ribbon" evidence="2">
    <location>
        <begin position="28"/>
        <end position="75"/>
    </location>
</feature>
<evidence type="ECO:0000313" key="3">
    <source>
        <dbReference type="EMBL" id="PSR88626.1"/>
    </source>
</evidence>
<evidence type="ECO:0000313" key="4">
    <source>
        <dbReference type="Proteomes" id="UP000241462"/>
    </source>
</evidence>
<proteinExistence type="predicted"/>